<accession>A0A6N3FV42</accession>
<dbReference type="AlphaFoldDB" id="A0A6N3FV42"/>
<proteinExistence type="predicted"/>
<protein>
    <submittedName>
        <fullName evidence="1">Uncharacterized protein</fullName>
    </submittedName>
</protein>
<reference evidence="1" key="1">
    <citation type="submission" date="2019-11" db="EMBL/GenBank/DDBJ databases">
        <authorList>
            <person name="Feng L."/>
        </authorList>
    </citation>
    <scope>NUCLEOTIDE SEQUENCE</scope>
    <source>
        <strain evidence="1">CTertiumLFYP3</strain>
    </source>
</reference>
<name>A0A6N3FV42_9CLOT</name>
<sequence>MNITKEIKGRNLNIDMLRVICSMAIVVMNYHIGYKR</sequence>
<organism evidence="1">
    <name type="scientific">Clostridium tertium</name>
    <dbReference type="NCBI Taxonomy" id="1559"/>
    <lineage>
        <taxon>Bacteria</taxon>
        <taxon>Bacillati</taxon>
        <taxon>Bacillota</taxon>
        <taxon>Clostridia</taxon>
        <taxon>Eubacteriales</taxon>
        <taxon>Clostridiaceae</taxon>
        <taxon>Clostridium</taxon>
    </lineage>
</organism>
<evidence type="ECO:0000313" key="1">
    <source>
        <dbReference type="EMBL" id="VYU55263.1"/>
    </source>
</evidence>
<dbReference type="EMBL" id="CACRTO010000042">
    <property type="protein sequence ID" value="VYU55263.1"/>
    <property type="molecule type" value="Genomic_DNA"/>
</dbReference>
<gene>
    <name evidence="1" type="ORF">CTLFYP3_02831</name>
</gene>